<keyword evidence="3" id="KW-1185">Reference proteome</keyword>
<proteinExistence type="predicted"/>
<dbReference type="Proteomes" id="UP000521943">
    <property type="component" value="Unassembled WGS sequence"/>
</dbReference>
<keyword evidence="1" id="KW-0732">Signal</keyword>
<evidence type="ECO:0000313" key="3">
    <source>
        <dbReference type="Proteomes" id="UP000521943"/>
    </source>
</evidence>
<protein>
    <submittedName>
        <fullName evidence="2">Ectomycorrhizas-regulated small secreted protein</fullName>
    </submittedName>
</protein>
<dbReference type="AlphaFoldDB" id="A0A8H6HDX7"/>
<gene>
    <name evidence="2" type="ORF">DFP72DRAFT_1079036</name>
</gene>
<reference evidence="2 3" key="1">
    <citation type="submission" date="2020-07" db="EMBL/GenBank/DDBJ databases">
        <title>Comparative genomics of pyrophilous fungi reveals a link between fire events and developmental genes.</title>
        <authorList>
            <consortium name="DOE Joint Genome Institute"/>
            <person name="Steindorff A.S."/>
            <person name="Carver A."/>
            <person name="Calhoun S."/>
            <person name="Stillman K."/>
            <person name="Liu H."/>
            <person name="Lipzen A."/>
            <person name="Pangilinan J."/>
            <person name="Labutti K."/>
            <person name="Bruns T.D."/>
            <person name="Grigoriev I.V."/>
        </authorList>
    </citation>
    <scope>NUCLEOTIDE SEQUENCE [LARGE SCALE GENOMIC DNA]</scope>
    <source>
        <strain evidence="2 3">CBS 144469</strain>
    </source>
</reference>
<name>A0A8H6HDX7_9AGAR</name>
<accession>A0A8H6HDX7</accession>
<evidence type="ECO:0000256" key="1">
    <source>
        <dbReference type="SAM" id="SignalP"/>
    </source>
</evidence>
<organism evidence="2 3">
    <name type="scientific">Ephemerocybe angulata</name>
    <dbReference type="NCBI Taxonomy" id="980116"/>
    <lineage>
        <taxon>Eukaryota</taxon>
        <taxon>Fungi</taxon>
        <taxon>Dikarya</taxon>
        <taxon>Basidiomycota</taxon>
        <taxon>Agaricomycotina</taxon>
        <taxon>Agaricomycetes</taxon>
        <taxon>Agaricomycetidae</taxon>
        <taxon>Agaricales</taxon>
        <taxon>Agaricineae</taxon>
        <taxon>Psathyrellaceae</taxon>
        <taxon>Ephemerocybe</taxon>
    </lineage>
</organism>
<comment type="caution">
    <text evidence="2">The sequence shown here is derived from an EMBL/GenBank/DDBJ whole genome shotgun (WGS) entry which is preliminary data.</text>
</comment>
<feature type="signal peptide" evidence="1">
    <location>
        <begin position="1"/>
        <end position="24"/>
    </location>
</feature>
<dbReference type="EMBL" id="JACGCI010000127">
    <property type="protein sequence ID" value="KAF6744083.1"/>
    <property type="molecule type" value="Genomic_DNA"/>
</dbReference>
<evidence type="ECO:0000313" key="2">
    <source>
        <dbReference type="EMBL" id="KAF6744083.1"/>
    </source>
</evidence>
<feature type="chain" id="PRO_5034286654" evidence="1">
    <location>
        <begin position="25"/>
        <end position="103"/>
    </location>
</feature>
<sequence length="103" mass="11460">MRPAFILALIPLALSLGLLANAHAHTFDSREYVDELSVREDHFGDALAAREILSEISTRELVNLISERLGRRGNPLPRYCKICGKPTGMSAICPSKDRSHEYP</sequence>